<reference evidence="6 8" key="2">
    <citation type="submission" date="2020-09" db="EMBL/GenBank/DDBJ databases">
        <title>Draft Genome Sequences of Oil-Oxidizing Bacteria Halomonas titanicae, Marinobacter lutaoensis, and Virgibacillus halodenitrificans Isolated from Highly Saline Environments.</title>
        <authorList>
            <person name="Grouzdev D.S."/>
            <person name="Sokolova D.S."/>
            <person name="Semenova E.M."/>
            <person name="Borzenkov I.A."/>
            <person name="Bidzhieva S.K."/>
            <person name="Poltaraus A.B."/>
            <person name="Nazina T.N."/>
        </authorList>
    </citation>
    <scope>NUCLEOTIDE SEQUENCE [LARGE SCALE GENOMIC DNA]</scope>
    <source>
        <strain evidence="6 8">VKM B-3472D</strain>
    </source>
</reference>
<feature type="transmembrane region" description="Helical" evidence="4">
    <location>
        <begin position="12"/>
        <end position="33"/>
    </location>
</feature>
<comment type="subcellular location">
    <subcellularLocation>
        <location evidence="1">Membrane</location>
        <topology evidence="1">Multi-pass membrane protein</topology>
    </subcellularLocation>
</comment>
<dbReference type="Proteomes" id="UP000182945">
    <property type="component" value="Chromosome"/>
</dbReference>
<accession>A0AAC9NKY9</accession>
<dbReference type="NCBIfam" id="TIGR01300">
    <property type="entry name" value="CPA3_mnhG_phaG"/>
    <property type="match status" value="1"/>
</dbReference>
<keyword evidence="3" id="KW-0813">Transport</keyword>
<keyword evidence="8" id="KW-1185">Reference proteome</keyword>
<keyword evidence="3" id="KW-0050">Antiport</keyword>
<dbReference type="InterPro" id="IPR005133">
    <property type="entry name" value="PhaG_MnhG_YufB"/>
</dbReference>
<keyword evidence="4" id="KW-0812">Transmembrane</keyword>
<gene>
    <name evidence="5" type="ORF">BME96_08370</name>
    <name evidence="6" type="ORF">IC602_09675</name>
</gene>
<dbReference type="Proteomes" id="UP000621631">
    <property type="component" value="Unassembled WGS sequence"/>
</dbReference>
<evidence type="ECO:0000256" key="1">
    <source>
        <dbReference type="ARBA" id="ARBA00004141"/>
    </source>
</evidence>
<proteinExistence type="inferred from homology"/>
<organism evidence="5 7">
    <name type="scientific">Virgibacillus halodenitrificans</name>
    <name type="common">Bacillus halodenitrificans</name>
    <dbReference type="NCBI Taxonomy" id="1482"/>
    <lineage>
        <taxon>Bacteria</taxon>
        <taxon>Bacillati</taxon>
        <taxon>Bacillota</taxon>
        <taxon>Bacilli</taxon>
        <taxon>Bacillales</taxon>
        <taxon>Bacillaceae</taxon>
        <taxon>Virgibacillus</taxon>
    </lineage>
</organism>
<dbReference type="GO" id="GO:0016020">
    <property type="term" value="C:membrane"/>
    <property type="evidence" value="ECO:0007669"/>
    <property type="project" value="UniProtKB-SubCell"/>
</dbReference>
<dbReference type="GeneID" id="71514405"/>
<dbReference type="KEGG" id="vhl:BME96_08370"/>
<evidence type="ECO:0000256" key="2">
    <source>
        <dbReference type="ARBA" id="ARBA00008404"/>
    </source>
</evidence>
<dbReference type="RefSeq" id="WP_019377866.1">
    <property type="nucleotide sequence ID" value="NZ_CP017962.1"/>
</dbReference>
<feature type="transmembrane region" description="Helical" evidence="4">
    <location>
        <begin position="45"/>
        <end position="65"/>
    </location>
</feature>
<dbReference type="PANTHER" id="PTHR34703">
    <property type="entry name" value="ANTIPORTER SUBUNIT MNHG2-RELATED"/>
    <property type="match status" value="1"/>
</dbReference>
<keyword evidence="4" id="KW-0472">Membrane</keyword>
<evidence type="ECO:0000313" key="8">
    <source>
        <dbReference type="Proteomes" id="UP000621631"/>
    </source>
</evidence>
<dbReference type="GO" id="GO:0015385">
    <property type="term" value="F:sodium:proton antiporter activity"/>
    <property type="evidence" value="ECO:0007669"/>
    <property type="project" value="TreeGrafter"/>
</dbReference>
<evidence type="ECO:0000313" key="6">
    <source>
        <dbReference type="EMBL" id="MBD1222876.1"/>
    </source>
</evidence>
<sequence>MIEIWSNIIINILVILFILVGTFFILSASIGIVRFPDVYTRLHAATKASTLGIACILIGAFLFLYGSHGIVSGKLLLAVVFILLTAPVSAHMIARAAHQKGIKPYLKSRTDAYEDAIQNYNKKKQPSK</sequence>
<comment type="similarity">
    <text evidence="2">Belongs to the CPA3 antiporters (TC 2.A.63) subunit G family.</text>
</comment>
<evidence type="ECO:0000313" key="5">
    <source>
        <dbReference type="EMBL" id="APC48189.1"/>
    </source>
</evidence>
<dbReference type="Pfam" id="PF03334">
    <property type="entry name" value="PhaG_MnhG_YufB"/>
    <property type="match status" value="1"/>
</dbReference>
<feature type="transmembrane region" description="Helical" evidence="4">
    <location>
        <begin position="71"/>
        <end position="94"/>
    </location>
</feature>
<dbReference type="NCBIfam" id="NF009314">
    <property type="entry name" value="PRK12674.1-2"/>
    <property type="match status" value="1"/>
</dbReference>
<dbReference type="EMBL" id="CP017962">
    <property type="protein sequence ID" value="APC48189.1"/>
    <property type="molecule type" value="Genomic_DNA"/>
</dbReference>
<evidence type="ECO:0000256" key="4">
    <source>
        <dbReference type="SAM" id="Phobius"/>
    </source>
</evidence>
<dbReference type="AlphaFoldDB" id="A0AAC9NKY9"/>
<evidence type="ECO:0000313" key="7">
    <source>
        <dbReference type="Proteomes" id="UP000182945"/>
    </source>
</evidence>
<reference evidence="5 7" key="1">
    <citation type="submission" date="2016-11" db="EMBL/GenBank/DDBJ databases">
        <title>Complete genome sequencing of Virgibacillus halodenitrificans PDB-F2.</title>
        <authorList>
            <person name="Sun Z."/>
            <person name="Zhou Y."/>
            <person name="Li H."/>
        </authorList>
    </citation>
    <scope>NUCLEOTIDE SEQUENCE [LARGE SCALE GENOMIC DNA]</scope>
    <source>
        <strain evidence="5 7">PDB-F2</strain>
    </source>
</reference>
<evidence type="ECO:0000256" key="3">
    <source>
        <dbReference type="ARBA" id="ARBA00022449"/>
    </source>
</evidence>
<dbReference type="PANTHER" id="PTHR34703:SF1">
    <property type="entry name" value="ANTIPORTER SUBUNIT MNHG2-RELATED"/>
    <property type="match status" value="1"/>
</dbReference>
<name>A0AAC9NKY9_VIRHA</name>
<keyword evidence="4" id="KW-1133">Transmembrane helix</keyword>
<protein>
    <submittedName>
        <fullName evidence="6">Monovalent cation/H(+) antiporter subunit G</fullName>
    </submittedName>
    <submittedName>
        <fullName evidence="5">Na+/H+ antiporter subunit G</fullName>
    </submittedName>
</protein>
<dbReference type="EMBL" id="JACWEZ010000004">
    <property type="protein sequence ID" value="MBD1222876.1"/>
    <property type="molecule type" value="Genomic_DNA"/>
</dbReference>